<reference evidence="2" key="1">
    <citation type="submission" date="2020-12" db="EMBL/GenBank/DDBJ databases">
        <authorList>
            <person name="Rodrigo-Torres L."/>
            <person name="Arahal R. D."/>
            <person name="Lucena T."/>
        </authorList>
    </citation>
    <scope>NUCLEOTIDE SEQUENCE</scope>
    <source>
        <strain evidence="2">CECT 9390</strain>
    </source>
</reference>
<keyword evidence="1" id="KW-0472">Membrane</keyword>
<proteinExistence type="predicted"/>
<evidence type="ECO:0000313" key="2">
    <source>
        <dbReference type="EMBL" id="CAD7806114.1"/>
    </source>
</evidence>
<evidence type="ECO:0000313" key="3">
    <source>
        <dbReference type="Proteomes" id="UP000662618"/>
    </source>
</evidence>
<dbReference type="AlphaFoldDB" id="A0A9N8QS07"/>
<feature type="transmembrane region" description="Helical" evidence="1">
    <location>
        <begin position="155"/>
        <end position="178"/>
    </location>
</feature>
<name>A0A9N8QS07_9FLAO</name>
<evidence type="ECO:0000256" key="1">
    <source>
        <dbReference type="SAM" id="Phobius"/>
    </source>
</evidence>
<feature type="transmembrane region" description="Helical" evidence="1">
    <location>
        <begin position="34"/>
        <end position="53"/>
    </location>
</feature>
<comment type="caution">
    <text evidence="2">The sequence shown here is derived from an EMBL/GenBank/DDBJ whole genome shotgun (WGS) entry which is preliminary data.</text>
</comment>
<keyword evidence="3" id="KW-1185">Reference proteome</keyword>
<feature type="transmembrane region" description="Helical" evidence="1">
    <location>
        <begin position="93"/>
        <end position="111"/>
    </location>
</feature>
<feature type="transmembrane region" description="Helical" evidence="1">
    <location>
        <begin position="65"/>
        <end position="86"/>
    </location>
</feature>
<gene>
    <name evidence="2" type="ORF">CHRY9390_01465</name>
</gene>
<sequence>MTWDVELGKQITMIMLFLIMILVFALYKKIEKVNLFFFIGYIMLSLNDFFFYFFAKFSKVLTEKFYSICIVIVFFLYLIYYLNLLYIPILRKMQFVILFLFAVNIFGMSFIEHSFFEYLSFNIFYINILLLIFSIILFLYQTFNSDKIFEIKNYLPFWISVGSLILYIGIIPIFFFRTTVTKDIYFFILFVLNLINNGIIVFGLLWNKPDKVKQAES</sequence>
<keyword evidence="1" id="KW-0812">Transmembrane</keyword>
<organism evidence="2 3">
    <name type="scientific">Chryseobacterium aquaeductus</name>
    <dbReference type="NCBI Taxonomy" id="2675056"/>
    <lineage>
        <taxon>Bacteria</taxon>
        <taxon>Pseudomonadati</taxon>
        <taxon>Bacteroidota</taxon>
        <taxon>Flavobacteriia</taxon>
        <taxon>Flavobacteriales</taxon>
        <taxon>Weeksellaceae</taxon>
        <taxon>Chryseobacterium group</taxon>
        <taxon>Chryseobacterium</taxon>
    </lineage>
</organism>
<feature type="transmembrane region" description="Helical" evidence="1">
    <location>
        <begin position="184"/>
        <end position="206"/>
    </location>
</feature>
<protein>
    <submittedName>
        <fullName evidence="2">Uncharacterized protein</fullName>
    </submittedName>
</protein>
<accession>A0A9N8QS07</accession>
<dbReference type="RefSeq" id="WP_162087869.1">
    <property type="nucleotide sequence ID" value="NZ_CAJIMS010000001.1"/>
</dbReference>
<feature type="transmembrane region" description="Helical" evidence="1">
    <location>
        <begin position="123"/>
        <end position="143"/>
    </location>
</feature>
<dbReference type="EMBL" id="CAJIMS010000001">
    <property type="protein sequence ID" value="CAD7806114.1"/>
    <property type="molecule type" value="Genomic_DNA"/>
</dbReference>
<feature type="transmembrane region" description="Helical" evidence="1">
    <location>
        <begin position="7"/>
        <end position="27"/>
    </location>
</feature>
<dbReference type="Proteomes" id="UP000662618">
    <property type="component" value="Unassembled WGS sequence"/>
</dbReference>
<keyword evidence="1" id="KW-1133">Transmembrane helix</keyword>